<feature type="compositionally biased region" description="Basic and acidic residues" evidence="1">
    <location>
        <begin position="11"/>
        <end position="23"/>
    </location>
</feature>
<evidence type="ECO:0000256" key="1">
    <source>
        <dbReference type="SAM" id="MobiDB-lite"/>
    </source>
</evidence>
<reference evidence="2" key="1">
    <citation type="journal article" date="2014" name="Front. Microbiol.">
        <title>High frequency of phylogenetically diverse reductive dehalogenase-homologous genes in deep subseafloor sedimentary metagenomes.</title>
        <authorList>
            <person name="Kawai M."/>
            <person name="Futagami T."/>
            <person name="Toyoda A."/>
            <person name="Takaki Y."/>
            <person name="Nishi S."/>
            <person name="Hori S."/>
            <person name="Arai W."/>
            <person name="Tsubouchi T."/>
            <person name="Morono Y."/>
            <person name="Uchiyama I."/>
            <person name="Ito T."/>
            <person name="Fujiyama A."/>
            <person name="Inagaki F."/>
            <person name="Takami H."/>
        </authorList>
    </citation>
    <scope>NUCLEOTIDE SEQUENCE</scope>
    <source>
        <strain evidence="2">Expedition CK06-06</strain>
    </source>
</reference>
<dbReference type="AlphaFoldDB" id="X0XL63"/>
<dbReference type="EMBL" id="BARS01052600">
    <property type="protein sequence ID" value="GAG43915.1"/>
    <property type="molecule type" value="Genomic_DNA"/>
</dbReference>
<feature type="compositionally biased region" description="Basic and acidic residues" evidence="1">
    <location>
        <begin position="30"/>
        <end position="39"/>
    </location>
</feature>
<feature type="non-terminal residue" evidence="2">
    <location>
        <position position="58"/>
    </location>
</feature>
<protein>
    <submittedName>
        <fullName evidence="2">Uncharacterized protein</fullName>
    </submittedName>
</protein>
<evidence type="ECO:0000313" key="2">
    <source>
        <dbReference type="EMBL" id="GAG43915.1"/>
    </source>
</evidence>
<sequence>MDMEGAMPLAGDRKRDYQREYMRGRRSNKKALDPVLDPKQEKLAELRGLMDAVQSKSS</sequence>
<proteinExistence type="predicted"/>
<name>X0XL63_9ZZZZ</name>
<feature type="region of interest" description="Disordered" evidence="1">
    <location>
        <begin position="1"/>
        <end position="39"/>
    </location>
</feature>
<comment type="caution">
    <text evidence="2">The sequence shown here is derived from an EMBL/GenBank/DDBJ whole genome shotgun (WGS) entry which is preliminary data.</text>
</comment>
<gene>
    <name evidence="2" type="ORF">S01H1_78182</name>
</gene>
<accession>X0XL63</accession>
<organism evidence="2">
    <name type="scientific">marine sediment metagenome</name>
    <dbReference type="NCBI Taxonomy" id="412755"/>
    <lineage>
        <taxon>unclassified sequences</taxon>
        <taxon>metagenomes</taxon>
        <taxon>ecological metagenomes</taxon>
    </lineage>
</organism>